<dbReference type="PATRIC" id="fig|33935.3.peg.3520"/>
<dbReference type="Proteomes" id="UP000037977">
    <property type="component" value="Unassembled WGS sequence"/>
</dbReference>
<evidence type="ECO:0000259" key="2">
    <source>
        <dbReference type="Pfam" id="PF20469"/>
    </source>
</evidence>
<comment type="caution">
    <text evidence="3">The sequence shown here is derived from an EMBL/GenBank/DDBJ whole genome shotgun (WGS) entry which is preliminary data.</text>
</comment>
<keyword evidence="3" id="KW-0540">Nuclease</keyword>
<keyword evidence="4" id="KW-1185">Reference proteome</keyword>
<dbReference type="STRING" id="33935.ADM90_13355"/>
<dbReference type="Pfam" id="PF13175">
    <property type="entry name" value="AAA_15"/>
    <property type="match status" value="1"/>
</dbReference>
<dbReference type="Gene3D" id="3.40.50.300">
    <property type="entry name" value="P-loop containing nucleotide triphosphate hydrolases"/>
    <property type="match status" value="1"/>
</dbReference>
<dbReference type="EMBL" id="LGCI01000008">
    <property type="protein sequence ID" value="KOY81892.1"/>
    <property type="molecule type" value="Genomic_DNA"/>
</dbReference>
<organism evidence="3 4">
    <name type="scientific">Lysinibacillus macroides</name>
    <dbReference type="NCBI Taxonomy" id="33935"/>
    <lineage>
        <taxon>Bacteria</taxon>
        <taxon>Bacillati</taxon>
        <taxon>Bacillota</taxon>
        <taxon>Bacilli</taxon>
        <taxon>Bacillales</taxon>
        <taxon>Bacillaceae</taxon>
        <taxon>Lysinibacillus</taxon>
    </lineage>
</organism>
<dbReference type="CDD" id="cd01026">
    <property type="entry name" value="TOPRIM_OLD"/>
    <property type="match status" value="1"/>
</dbReference>
<keyword evidence="3" id="KW-0378">Hydrolase</keyword>
<dbReference type="GO" id="GO:0004519">
    <property type="term" value="F:endonuclease activity"/>
    <property type="evidence" value="ECO:0007669"/>
    <property type="project" value="UniProtKB-KW"/>
</dbReference>
<accession>A0A0M9DK92</accession>
<dbReference type="PANTHER" id="PTHR43581">
    <property type="entry name" value="ATP/GTP PHOSPHATASE"/>
    <property type="match status" value="1"/>
</dbReference>
<protein>
    <submittedName>
        <fullName evidence="3">ATP-dependent OLD family endonuclease</fullName>
    </submittedName>
</protein>
<dbReference type="InterPro" id="IPR027417">
    <property type="entry name" value="P-loop_NTPase"/>
</dbReference>
<name>A0A0M9DK92_9BACI</name>
<evidence type="ECO:0000313" key="4">
    <source>
        <dbReference type="Proteomes" id="UP000037977"/>
    </source>
</evidence>
<keyword evidence="3" id="KW-0255">Endonuclease</keyword>
<feature type="domain" description="OLD protein-like TOPRIM" evidence="2">
    <location>
        <begin position="378"/>
        <end position="442"/>
    </location>
</feature>
<dbReference type="InterPro" id="IPR034139">
    <property type="entry name" value="TOPRIM_OLD"/>
</dbReference>
<proteinExistence type="predicted"/>
<dbReference type="RefSeq" id="WP_053995460.1">
    <property type="nucleotide sequence ID" value="NZ_CP065643.1"/>
</dbReference>
<dbReference type="PANTHER" id="PTHR43581:SF4">
    <property type="entry name" value="ATP_GTP PHOSPHATASE"/>
    <property type="match status" value="1"/>
</dbReference>
<reference evidence="3 4" key="1">
    <citation type="submission" date="2015-07" db="EMBL/GenBank/DDBJ databases">
        <title>Genome sequencing project for genomic taxonomy and phylogenomics of Bacillus-like bacteria.</title>
        <authorList>
            <person name="Liu B."/>
            <person name="Wang J."/>
            <person name="Zhu Y."/>
            <person name="Liu G."/>
            <person name="Chen Q."/>
            <person name="Chen Z."/>
            <person name="Che J."/>
            <person name="Ge C."/>
            <person name="Shi H."/>
            <person name="Pan Z."/>
            <person name="Liu X."/>
        </authorList>
    </citation>
    <scope>NUCLEOTIDE SEQUENCE [LARGE SCALE GENOMIC DNA]</scope>
    <source>
        <strain evidence="3 4">DSM 54</strain>
    </source>
</reference>
<feature type="domain" description="Endonuclease GajA/Old nuclease/RecF-like AAA" evidence="1">
    <location>
        <begin position="1"/>
        <end position="334"/>
    </location>
</feature>
<gene>
    <name evidence="3" type="ORF">ADM90_13355</name>
</gene>
<dbReference type="AlphaFoldDB" id="A0A0M9DK92"/>
<dbReference type="Pfam" id="PF20469">
    <property type="entry name" value="OLD-like_TOPRIM"/>
    <property type="match status" value="1"/>
</dbReference>
<evidence type="ECO:0000259" key="1">
    <source>
        <dbReference type="Pfam" id="PF13175"/>
    </source>
</evidence>
<dbReference type="InterPro" id="IPR051396">
    <property type="entry name" value="Bact_Antivir_Def_Nuclease"/>
</dbReference>
<dbReference type="SUPFAM" id="SSF52540">
    <property type="entry name" value="P-loop containing nucleoside triphosphate hydrolases"/>
    <property type="match status" value="1"/>
</dbReference>
<sequence length="537" mass="61826">MLLKKVKIYNYKKFEDFSLDFDSNYSIMIGNNGAGKSTFLEAIHLALTGTINGKPIFYELSPYIFNRKIVNKFIEEVKNDNKKTPPETIIELYFGESEDSDLNELLGMENSENMNVPGFVFSIKFNEHYRGEYQQYIENENFIHIPTEYYTVEWKSFAGLTITTRSIPIKSHLIDSTTTSLATSSQKYIMKIISDVLDEKQKANLAVLYRSYKEKFGEDPNIASINEVLNEKKNLMLDDTRNLSISLDVTQKATWESAIAAFLDNIPFDYIGKGEQNVIKTTLSIGNRKPKRNLILIEEPESHLSFSNMRILLEKIISECSDQQLLITTHSSYVLNKMAMENVILLGENRSGKLNQLPKDTRDYFQKLPNYDTLRFILSKRVILVEGPADDLIIQKAYHQRYNKLPLDDGIDVISVNGLSFKRFLDIAKLLNINTVVVTDNDHDYEKNINNKYRDYTGGTIKLCFSTNNELNTLEPQVLKCDAGNYDKLKTILGKQDKSEEELLEFMLKNKTDWALKVFLNSETQLNFPEYINDAIQ</sequence>
<dbReference type="InterPro" id="IPR041685">
    <property type="entry name" value="AAA_GajA/Old/RecF-like"/>
</dbReference>
<evidence type="ECO:0000313" key="3">
    <source>
        <dbReference type="EMBL" id="KOY81892.1"/>
    </source>
</evidence>
<dbReference type="OrthoDB" id="308933at2"/>